<evidence type="ECO:0000313" key="6">
    <source>
        <dbReference type="Proteomes" id="UP001549104"/>
    </source>
</evidence>
<comment type="caution">
    <text evidence="5">The sequence shown here is derived from an EMBL/GenBank/DDBJ whole genome shotgun (WGS) entry which is preliminary data.</text>
</comment>
<feature type="coiled-coil region" evidence="1">
    <location>
        <begin position="1019"/>
        <end position="1046"/>
    </location>
</feature>
<evidence type="ECO:0000256" key="3">
    <source>
        <dbReference type="SAM" id="Phobius"/>
    </source>
</evidence>
<proteinExistence type="predicted"/>
<dbReference type="RefSeq" id="WP_354314027.1">
    <property type="nucleotide sequence ID" value="NZ_JBEPME010000005.1"/>
</dbReference>
<reference evidence="5 6" key="1">
    <citation type="submission" date="2024-06" db="EMBL/GenBank/DDBJ databases">
        <title>Sorghum-associated microbial communities from plants grown in Nebraska, USA.</title>
        <authorList>
            <person name="Schachtman D."/>
        </authorList>
    </citation>
    <scope>NUCLEOTIDE SEQUENCE [LARGE SCALE GENOMIC DNA]</scope>
    <source>
        <strain evidence="5 6">1288</strain>
    </source>
</reference>
<feature type="compositionally biased region" description="Polar residues" evidence="2">
    <location>
        <begin position="1050"/>
        <end position="1059"/>
    </location>
</feature>
<keyword evidence="6" id="KW-1185">Reference proteome</keyword>
<keyword evidence="3" id="KW-0812">Transmembrane</keyword>
<dbReference type="Proteomes" id="UP001549104">
    <property type="component" value="Unassembled WGS sequence"/>
</dbReference>
<evidence type="ECO:0000256" key="2">
    <source>
        <dbReference type="SAM" id="MobiDB-lite"/>
    </source>
</evidence>
<feature type="transmembrane region" description="Helical" evidence="3">
    <location>
        <begin position="444"/>
        <end position="465"/>
    </location>
</feature>
<dbReference type="Pfam" id="PF20155">
    <property type="entry name" value="TMP_3"/>
    <property type="match status" value="1"/>
</dbReference>
<evidence type="ECO:0000256" key="1">
    <source>
        <dbReference type="SAM" id="Coils"/>
    </source>
</evidence>
<evidence type="ECO:0000313" key="5">
    <source>
        <dbReference type="EMBL" id="MET3658388.1"/>
    </source>
</evidence>
<feature type="region of interest" description="Disordered" evidence="2">
    <location>
        <begin position="1047"/>
        <end position="1070"/>
    </location>
</feature>
<dbReference type="NCBIfam" id="TIGR02675">
    <property type="entry name" value="tape_meas_nterm"/>
    <property type="match status" value="1"/>
</dbReference>
<keyword evidence="3" id="KW-1133">Transmembrane helix</keyword>
<keyword evidence="1" id="KW-0175">Coiled coil</keyword>
<protein>
    <submittedName>
        <fullName evidence="5">Tape measure domain-containing protein</fullName>
    </submittedName>
</protein>
<keyword evidence="3" id="KW-0472">Membrane</keyword>
<feature type="coiled-coil region" evidence="1">
    <location>
        <begin position="1234"/>
        <end position="1261"/>
    </location>
</feature>
<accession>A0ABV2KE97</accession>
<evidence type="ECO:0000259" key="4">
    <source>
        <dbReference type="Pfam" id="PF20155"/>
    </source>
</evidence>
<feature type="transmembrane region" description="Helical" evidence="3">
    <location>
        <begin position="328"/>
        <end position="353"/>
    </location>
</feature>
<organism evidence="5 6">
    <name type="scientific">Sporosarcina psychrophila</name>
    <name type="common">Bacillus psychrophilus</name>
    <dbReference type="NCBI Taxonomy" id="1476"/>
    <lineage>
        <taxon>Bacteria</taxon>
        <taxon>Bacillati</taxon>
        <taxon>Bacillota</taxon>
        <taxon>Bacilli</taxon>
        <taxon>Bacillales</taxon>
        <taxon>Caryophanaceae</taxon>
        <taxon>Sporosarcina</taxon>
    </lineage>
</organism>
<dbReference type="InterPro" id="IPR013491">
    <property type="entry name" value="Tape_meas_N"/>
</dbReference>
<sequence length="1568" mass="167942">MASDGSIRIDIIIDGNQITAASAALAALAAAANNAGGQTDSLTQNTNRASSGIRDMAVSIGLVAVASKAFDVLKQALGGAVSRFDTLMGFPVIMEQMGFSSEQATNSINKLSDGIQGLPTTLDGIVKNTQGIAILTGDLDGATETTLALNNAFLASGSVAADAERGLTQYVQMLSKGSVDMMSWRTLQETMGYALKETATAFGLVDPNQLYDSLKSGDITFDAFNAKLIELNGGVGGFAELAKTSSAGIATSMGNLKNTVIVGVANMIISFDNLSKTVTGKSIAENLDGLKVVVKAAFKVMGTAIEGAAPVVIAFASVVQSSIPVVQALIPVIVGLVAAYATFTVVTAAAAAISLAQAAISGAQTATRALTIVTVAQTTAQMLLTGATQAEIVARLAQTSTISISTLVIGTLTGKITLATAATVLKTAATYAWGAALQFAMGPIGWITLGIGLLVTGVVALVKWFNRTTEEGAKLATQTDELASSTQTLSTAVGDSSKAFEKSQQNIETNALAYSELAVKVEELAAKENKSAEEKKALKSYVDQLNNSVSGLNLVYGKQSEALNMTSEEMVNRINLMKEEEGLIASQERLTALVKEEIDTGLQLSEVNALIAENIQLYKDGEITKKEHKTTLEGLEEQEGSLSAAHTKAGEERVRVEGLIAESSAAAATAAEENMGRQLLLFDALPKELQETVKSMKSSWDDYASAATDMFDTISTKSTVSVGKMTKNLEENQRIITKWSENIATLAKRGIDEGLLNTLREAGPESAGHVNALVKASDKELSKLSDAFSKGGDVATKALSKSLGIENTGIMAEVGHLVVNTERALADQIKDAGFEAVGAAIPEGMVKGVDGAKKDVEKSVTDMAKGTAEAAKKELKVNSPSKVFADIGEGVPEGMVVGVDKGAPKVIESMNKLFKAMLLPFANISAEFQKIGGFAAEGMNIGLNNGAPKVMATARNLANNVAVEMRKALDINSPAGATIAIGEFTGQGLAIGIESTKELVKKAVNVVSSVIKTTAKSNAAEVTKIAAEAEKKRTEIQNDYAKKRAELNRKTSQTSQSALKTHKDKKGKIVTTGEQRVHTIRANASAALLKLNDDEQKKLSKVNEKASKDMQKKEADLLKKRLDALKSYVADKKSTDQLSLESEAAIWKDAATRFKSGTKERIYAQQAYNKATDGIYKERLASIKNFIADKKSTEGLSVIEESEIWRLSIGVFKEGSKERIEAQKNYQAALKSINDDVLAINKDYQNQMKQVDDEYVKEAARVNKEYDDVFEKRFSSFMAIAGTFDAFKAEMVRTGHELMENLQSQVDGIKNWQAEFEKVSKRNIDADLLKELSDLGVKALPELVALNSMTDEQLTKYSGLYQEKARLAREQTTKELEGTRKDADNKLLELRQTADAQLSKLQTEWMLKIKNLTSTTASELSSLRQIGVDAGQGLLDGLGSMEGPLVDKAREIADAIKYEMSRALDIHSPSRWMRDYIVGNMAKGFDVGVDKNKAFLMRSADRLSTFMKPEPIVNLPGSRAMSGVNNNTSNRYEIDKSRTSHTQVTVQSEGDKQDLERMFRRMAFESGL</sequence>
<gene>
    <name evidence="5" type="ORF">ABIC55_003505</name>
</gene>
<feature type="domain" description="Tape measure protein N-terminal" evidence="4">
    <location>
        <begin position="79"/>
        <end position="267"/>
    </location>
</feature>
<dbReference type="EMBL" id="JBEPME010000005">
    <property type="protein sequence ID" value="MET3658388.1"/>
    <property type="molecule type" value="Genomic_DNA"/>
</dbReference>
<name>A0ABV2KE97_SPOPS</name>